<name>A0A094X4C2_9BACT</name>
<dbReference type="Proteomes" id="UP000029452">
    <property type="component" value="Unassembled WGS sequence"/>
</dbReference>
<dbReference type="InterPro" id="IPR025420">
    <property type="entry name" value="DUF4143"/>
</dbReference>
<dbReference type="AlphaFoldDB" id="A0A094X4C2"/>
<evidence type="ECO:0000259" key="1">
    <source>
        <dbReference type="Pfam" id="PF13635"/>
    </source>
</evidence>
<sequence length="308" mass="34956">MFPEIKRYVDEQKRQRLETGRPVPVLFRMTGSNLLLMDKNVKESLAGRVSYFHLNTLTVHEIKKAFADTDLADILFQGGWPELYIDRSLSTVAYLNDYIRSYIEKDIVLSAGVQKQEAFGIVLGLLAARTGMLMDYANMARDSGIQGVTVKEWISILERTGLVQYLKPYASNLNKRLTKSPKLYFMDTGLAVRLQGWQERTPLLTSPQAGALFETLVFSEILKFIQNYGKDWHIHLWRTKEGEEIDFLTVTDSGDTIALDAKMSLQATQAGRLPESFKKLFPHVSQIVLVTFGGHRIRLSLSQNCTIS</sequence>
<dbReference type="Pfam" id="PF13635">
    <property type="entry name" value="DUF4143"/>
    <property type="match status" value="1"/>
</dbReference>
<proteinExistence type="predicted"/>
<feature type="domain" description="DUF4143" evidence="1">
    <location>
        <begin position="104"/>
        <end position="263"/>
    </location>
</feature>
<gene>
    <name evidence="2" type="ORF">LptCag_0037</name>
</gene>
<evidence type="ECO:0000313" key="3">
    <source>
        <dbReference type="Proteomes" id="UP000029452"/>
    </source>
</evidence>
<dbReference type="PATRIC" id="fig|178606.4.peg.1635"/>
<comment type="caution">
    <text evidence="2">The sequence shown here is derived from an EMBL/GenBank/DDBJ whole genome shotgun (WGS) entry which is preliminary data.</text>
</comment>
<organism evidence="2 3">
    <name type="scientific">Leptospirillum ferriphilum</name>
    <dbReference type="NCBI Taxonomy" id="178606"/>
    <lineage>
        <taxon>Bacteria</taxon>
        <taxon>Pseudomonadati</taxon>
        <taxon>Nitrospirota</taxon>
        <taxon>Nitrospiria</taxon>
        <taxon>Nitrospirales</taxon>
        <taxon>Nitrospiraceae</taxon>
        <taxon>Leptospirillum</taxon>
    </lineage>
</organism>
<reference evidence="2 3" key="1">
    <citation type="submission" date="2014-06" db="EMBL/GenBank/DDBJ databases">
        <title>Draft genome sequence of iron oxidizing acidophile Leptospirillum ferriphilum DSM14647.</title>
        <authorList>
            <person name="Cardenas J.P."/>
            <person name="Lazcano M."/>
            <person name="Ossandon F.J."/>
            <person name="Corbett M."/>
            <person name="Holmes D.S."/>
            <person name="Watkin E."/>
        </authorList>
    </citation>
    <scope>NUCLEOTIDE SEQUENCE [LARGE SCALE GENOMIC DNA]</scope>
    <source>
        <strain evidence="2 3">DSM 14647</strain>
    </source>
</reference>
<evidence type="ECO:0000313" key="2">
    <source>
        <dbReference type="EMBL" id="KGA93424.1"/>
    </source>
</evidence>
<protein>
    <submittedName>
        <fullName evidence="2">ATPase (AAA+ superfamily)-like</fullName>
    </submittedName>
</protein>
<dbReference type="PANTHER" id="PTHR43566:SF1">
    <property type="entry name" value="AAA+ ATPASE DOMAIN-CONTAINING PROTEIN"/>
    <property type="match status" value="1"/>
</dbReference>
<accession>A0A094X4C2</accession>
<dbReference type="PANTHER" id="PTHR43566">
    <property type="entry name" value="CONSERVED PROTEIN"/>
    <property type="match status" value="1"/>
</dbReference>
<dbReference type="EMBL" id="JPGK01000006">
    <property type="protein sequence ID" value="KGA93424.1"/>
    <property type="molecule type" value="Genomic_DNA"/>
</dbReference>